<evidence type="ECO:0000313" key="3">
    <source>
        <dbReference type="EMBL" id="KAG2249057.1"/>
    </source>
</evidence>
<keyword evidence="2" id="KW-0732">Signal</keyword>
<sequence>MATFRPSLFFFFAFFLLFLTSATPLAVSSLVNPNPFKPPRIPYSDHCNHIVPESPPILLPPPPPAPPRSRSTSASSPAATPSSIGTTNRETPTSNPLALGPNRSAKL</sequence>
<accession>A0A8X7PE41</accession>
<comment type="caution">
    <text evidence="3">The sequence shown here is derived from an EMBL/GenBank/DDBJ whole genome shotgun (WGS) entry which is preliminary data.</text>
</comment>
<organism evidence="3 4">
    <name type="scientific">Brassica carinata</name>
    <name type="common">Ethiopian mustard</name>
    <name type="synonym">Abyssinian cabbage</name>
    <dbReference type="NCBI Taxonomy" id="52824"/>
    <lineage>
        <taxon>Eukaryota</taxon>
        <taxon>Viridiplantae</taxon>
        <taxon>Streptophyta</taxon>
        <taxon>Embryophyta</taxon>
        <taxon>Tracheophyta</taxon>
        <taxon>Spermatophyta</taxon>
        <taxon>Magnoliopsida</taxon>
        <taxon>eudicotyledons</taxon>
        <taxon>Gunneridae</taxon>
        <taxon>Pentapetalae</taxon>
        <taxon>rosids</taxon>
        <taxon>malvids</taxon>
        <taxon>Brassicales</taxon>
        <taxon>Brassicaceae</taxon>
        <taxon>Brassiceae</taxon>
        <taxon>Brassica</taxon>
    </lineage>
</organism>
<protein>
    <submittedName>
        <fullName evidence="3">Uncharacterized protein</fullName>
    </submittedName>
</protein>
<dbReference type="AlphaFoldDB" id="A0A8X7PE41"/>
<dbReference type="EMBL" id="JAAMPC010000017">
    <property type="protein sequence ID" value="KAG2249057.1"/>
    <property type="molecule type" value="Genomic_DNA"/>
</dbReference>
<evidence type="ECO:0000313" key="4">
    <source>
        <dbReference type="Proteomes" id="UP000886595"/>
    </source>
</evidence>
<dbReference type="Proteomes" id="UP000886595">
    <property type="component" value="Unassembled WGS sequence"/>
</dbReference>
<feature type="region of interest" description="Disordered" evidence="1">
    <location>
        <begin position="52"/>
        <end position="107"/>
    </location>
</feature>
<feature type="compositionally biased region" description="Pro residues" evidence="1">
    <location>
        <begin position="53"/>
        <end position="67"/>
    </location>
</feature>
<feature type="signal peptide" evidence="2">
    <location>
        <begin position="1"/>
        <end position="22"/>
    </location>
</feature>
<feature type="compositionally biased region" description="Polar residues" evidence="1">
    <location>
        <begin position="85"/>
        <end position="96"/>
    </location>
</feature>
<evidence type="ECO:0000256" key="2">
    <source>
        <dbReference type="SAM" id="SignalP"/>
    </source>
</evidence>
<gene>
    <name evidence="3" type="ORF">Bca52824_088685</name>
</gene>
<feature type="chain" id="PRO_5036468992" evidence="2">
    <location>
        <begin position="23"/>
        <end position="107"/>
    </location>
</feature>
<proteinExistence type="predicted"/>
<name>A0A8X7PE41_BRACI</name>
<keyword evidence="4" id="KW-1185">Reference proteome</keyword>
<feature type="compositionally biased region" description="Low complexity" evidence="1">
    <location>
        <begin position="68"/>
        <end position="84"/>
    </location>
</feature>
<reference evidence="3 4" key="1">
    <citation type="submission" date="2020-02" db="EMBL/GenBank/DDBJ databases">
        <authorList>
            <person name="Ma Q."/>
            <person name="Huang Y."/>
            <person name="Song X."/>
            <person name="Pei D."/>
        </authorList>
    </citation>
    <scope>NUCLEOTIDE SEQUENCE [LARGE SCALE GENOMIC DNA]</scope>
    <source>
        <strain evidence="3">Sxm20200214</strain>
        <tissue evidence="3">Leaf</tissue>
    </source>
</reference>
<evidence type="ECO:0000256" key="1">
    <source>
        <dbReference type="SAM" id="MobiDB-lite"/>
    </source>
</evidence>